<keyword evidence="6" id="KW-0372">Hormone</keyword>
<keyword evidence="4" id="KW-0964">Secreted</keyword>
<evidence type="ECO:0000256" key="2">
    <source>
        <dbReference type="ARBA" id="ARBA00004613"/>
    </source>
</evidence>
<evidence type="ECO:0000256" key="3">
    <source>
        <dbReference type="ARBA" id="ARBA00008327"/>
    </source>
</evidence>
<dbReference type="GO" id="GO:0005615">
    <property type="term" value="C:extracellular space"/>
    <property type="evidence" value="ECO:0007669"/>
    <property type="project" value="TreeGrafter"/>
</dbReference>
<feature type="chain" id="PRO_5004320741" description="Somatostatin-2" evidence="11">
    <location>
        <begin position="19"/>
        <end position="115"/>
    </location>
</feature>
<evidence type="ECO:0000256" key="4">
    <source>
        <dbReference type="ARBA" id="ARBA00022525"/>
    </source>
</evidence>
<dbReference type="GO" id="GO:0030334">
    <property type="term" value="P:regulation of cell migration"/>
    <property type="evidence" value="ECO:0007669"/>
    <property type="project" value="TreeGrafter"/>
</dbReference>
<feature type="domain" description="Somatostatin/Cortistatin C-terminal" evidence="12">
    <location>
        <begin position="98"/>
        <end position="115"/>
    </location>
</feature>
<dbReference type="AlphaFoldDB" id="Q90Y42"/>
<evidence type="ECO:0000256" key="6">
    <source>
        <dbReference type="ARBA" id="ARBA00022702"/>
    </source>
</evidence>
<name>Q90Y42_PANBU</name>
<dbReference type="InterPro" id="IPR018142">
    <property type="entry name" value="Somatostatin/Cortistatin_C"/>
</dbReference>
<dbReference type="PANTHER" id="PTHR10558:SF6">
    <property type="entry name" value="SOMATOSTATIN 1, TANDEM DUPLICATE 2"/>
    <property type="match status" value="1"/>
</dbReference>
<feature type="signal peptide" evidence="11">
    <location>
        <begin position="1"/>
        <end position="18"/>
    </location>
</feature>
<evidence type="ECO:0000256" key="8">
    <source>
        <dbReference type="ARBA" id="ARBA00039198"/>
    </source>
</evidence>
<proteinExistence type="evidence at transcript level"/>
<keyword evidence="5" id="KW-0165">Cleavage on pair of basic residues</keyword>
<reference evidence="13" key="1">
    <citation type="journal article" date="2006" name="Gen. Comp. Endocrinol.">
        <title>The fish endocrine pancreas: review, new data, and future research directions in ontogeny and phylogeny.</title>
        <authorList>
            <person name="Youson J.H."/>
            <person name="Al-Mahrouki A.A."/>
            <person name="Amemiya Y."/>
            <person name="Graham L.C."/>
            <person name="Montpetit C.J."/>
            <person name="Irwin D.M."/>
        </authorList>
    </citation>
    <scope>NUCLEOTIDE SEQUENCE</scope>
</reference>
<comment type="function">
    <text evidence="1">Somatostatin inhibits the release of somatotropin.</text>
</comment>
<dbReference type="PANTHER" id="PTHR10558">
    <property type="entry name" value="SOMATOSTATIN"/>
    <property type="match status" value="1"/>
</dbReference>
<keyword evidence="7 10" id="KW-1015">Disulfide bond</keyword>
<evidence type="ECO:0000256" key="10">
    <source>
        <dbReference type="PIRSR" id="PIRSR001814-1"/>
    </source>
</evidence>
<sequence>MKLCQVHCILALLGLVLGMCGSSSATQLDSRYRSLVQRARAASMGPQQDWGKLSVEDLSLLAATEADMPFGDMSAAEESEGAHLDLERSVEPGNVPPRERKAGCKNFYWKGFTSC</sequence>
<evidence type="ECO:0000256" key="9">
    <source>
        <dbReference type="ARBA" id="ARBA00043047"/>
    </source>
</evidence>
<evidence type="ECO:0000256" key="11">
    <source>
        <dbReference type="SAM" id="SignalP"/>
    </source>
</evidence>
<evidence type="ECO:0000313" key="13">
    <source>
        <dbReference type="EMBL" id="AAK97068.2"/>
    </source>
</evidence>
<comment type="subcellular location">
    <subcellularLocation>
        <location evidence="2">Secreted</location>
    </subcellularLocation>
</comment>
<evidence type="ECO:0000256" key="1">
    <source>
        <dbReference type="ARBA" id="ARBA00003524"/>
    </source>
</evidence>
<keyword evidence="11" id="KW-0732">Signal</keyword>
<evidence type="ECO:0000256" key="7">
    <source>
        <dbReference type="ARBA" id="ARBA00023157"/>
    </source>
</evidence>
<accession>Q90Y42</accession>
<dbReference type="EMBL" id="AF292651">
    <property type="protein sequence ID" value="AAK97068.2"/>
    <property type="molecule type" value="mRNA"/>
</dbReference>
<dbReference type="InterPro" id="IPR004250">
    <property type="entry name" value="Somatostatin"/>
</dbReference>
<organism evidence="13">
    <name type="scientific">Pantodon buchholzi</name>
    <name type="common">Freshwater butterflyfish</name>
    <dbReference type="NCBI Taxonomy" id="8276"/>
    <lineage>
        <taxon>Eukaryota</taxon>
        <taxon>Metazoa</taxon>
        <taxon>Chordata</taxon>
        <taxon>Craniata</taxon>
        <taxon>Vertebrata</taxon>
        <taxon>Euteleostomi</taxon>
        <taxon>Actinopterygii</taxon>
        <taxon>Neopterygii</taxon>
        <taxon>Teleostei</taxon>
        <taxon>Osteoglossocephala</taxon>
        <taxon>Osteoglossomorpha</taxon>
        <taxon>Osteoglossiformes</taxon>
        <taxon>Pantodontidae</taxon>
        <taxon>Pantodon</taxon>
    </lineage>
</organism>
<feature type="disulfide bond" evidence="10">
    <location>
        <begin position="104"/>
        <end position="115"/>
    </location>
</feature>
<evidence type="ECO:0000259" key="12">
    <source>
        <dbReference type="Pfam" id="PF03002"/>
    </source>
</evidence>
<dbReference type="Pfam" id="PF03002">
    <property type="entry name" value="Somatostatin"/>
    <property type="match status" value="1"/>
</dbReference>
<evidence type="ECO:0000256" key="5">
    <source>
        <dbReference type="ARBA" id="ARBA00022685"/>
    </source>
</evidence>
<protein>
    <recommendedName>
        <fullName evidence="8">Somatostatin-2</fullName>
    </recommendedName>
    <alternativeName>
        <fullName evidence="9">Somatostatin II</fullName>
    </alternativeName>
</protein>
<dbReference type="PIRSF" id="PIRSF001814">
    <property type="entry name" value="Somatostatin"/>
    <property type="match status" value="1"/>
</dbReference>
<dbReference type="GO" id="GO:0005179">
    <property type="term" value="F:hormone activity"/>
    <property type="evidence" value="ECO:0007669"/>
    <property type="project" value="UniProtKB-KW"/>
</dbReference>
<comment type="similarity">
    <text evidence="3">Belongs to the somatostatin family.</text>
</comment>